<keyword evidence="2 7" id="KW-0812">Transmembrane</keyword>
<dbReference type="InterPro" id="IPR049326">
    <property type="entry name" value="Rhodopsin_dom_fungi"/>
</dbReference>
<feature type="transmembrane region" description="Helical" evidence="7">
    <location>
        <begin position="264"/>
        <end position="290"/>
    </location>
</feature>
<keyword evidence="10" id="KW-1185">Reference proteome</keyword>
<dbReference type="InterPro" id="IPR052337">
    <property type="entry name" value="SAT4-like"/>
</dbReference>
<keyword evidence="3 7" id="KW-1133">Transmembrane helix</keyword>
<evidence type="ECO:0000256" key="6">
    <source>
        <dbReference type="SAM" id="MobiDB-lite"/>
    </source>
</evidence>
<feature type="non-terminal residue" evidence="9">
    <location>
        <position position="1"/>
    </location>
</feature>
<keyword evidence="4 7" id="KW-0472">Membrane</keyword>
<feature type="transmembrane region" description="Helical" evidence="7">
    <location>
        <begin position="132"/>
        <end position="157"/>
    </location>
</feature>
<feature type="transmembrane region" description="Helical" evidence="7">
    <location>
        <begin position="107"/>
        <end position="125"/>
    </location>
</feature>
<accession>A0A7C8I4B7</accession>
<evidence type="ECO:0000259" key="8">
    <source>
        <dbReference type="Pfam" id="PF20684"/>
    </source>
</evidence>
<comment type="similarity">
    <text evidence="5">Belongs to the SAT4 family.</text>
</comment>
<dbReference type="PANTHER" id="PTHR33048">
    <property type="entry name" value="PTH11-LIKE INTEGRAL MEMBRANE PROTEIN (AFU_ORTHOLOGUE AFUA_5G11245)"/>
    <property type="match status" value="1"/>
</dbReference>
<feature type="transmembrane region" description="Helical" evidence="7">
    <location>
        <begin position="20"/>
        <end position="43"/>
    </location>
</feature>
<sequence length="336" mass="38306">LALLLQNPPDLNEPLPLANHASTAMGVAIPLHVLAWVAVLLRLYTRFRVLKKPWWDDYTITAAILFDLIFTVTYIGSMHHGGFGQHVLSLTVDIITSSYKWQYVNQWTYATTMILTKISLLLQYLRLFRSGLMRYICMGLLVAVCCWGSVLCFISIFPCFPVEAYWTNQQDATYYGFGYKDYESVRMTVISTAALDILFSVLVYFLPLSLYVRSDLAARQIMALLGLFASGSMVIITSSLRLWILASHTDTELRSADVTWWHPVVMLVSSLELNLALITASIPVFHVYLAKYLAQIFVTKEIIVQRHERMSDQGADYEMDRPGSWKSNTSEERLTR</sequence>
<dbReference type="AlphaFoldDB" id="A0A7C8I4B7"/>
<evidence type="ECO:0000256" key="4">
    <source>
        <dbReference type="ARBA" id="ARBA00023136"/>
    </source>
</evidence>
<feature type="compositionally biased region" description="Basic and acidic residues" evidence="6">
    <location>
        <begin position="318"/>
        <end position="336"/>
    </location>
</feature>
<comment type="subcellular location">
    <subcellularLocation>
        <location evidence="1">Membrane</location>
        <topology evidence="1">Multi-pass membrane protein</topology>
    </subcellularLocation>
</comment>
<feature type="domain" description="Rhodopsin" evidence="8">
    <location>
        <begin position="41"/>
        <end position="290"/>
    </location>
</feature>
<protein>
    <recommendedName>
        <fullName evidence="8">Rhodopsin domain-containing protein</fullName>
    </recommendedName>
</protein>
<evidence type="ECO:0000256" key="3">
    <source>
        <dbReference type="ARBA" id="ARBA00022989"/>
    </source>
</evidence>
<comment type="caution">
    <text evidence="9">The sequence shown here is derived from an EMBL/GenBank/DDBJ whole genome shotgun (WGS) entry which is preliminary data.</text>
</comment>
<evidence type="ECO:0000313" key="9">
    <source>
        <dbReference type="EMBL" id="KAF2864670.1"/>
    </source>
</evidence>
<evidence type="ECO:0000256" key="7">
    <source>
        <dbReference type="SAM" id="Phobius"/>
    </source>
</evidence>
<organism evidence="9 10">
    <name type="scientific">Massariosphaeria phaeospora</name>
    <dbReference type="NCBI Taxonomy" id="100035"/>
    <lineage>
        <taxon>Eukaryota</taxon>
        <taxon>Fungi</taxon>
        <taxon>Dikarya</taxon>
        <taxon>Ascomycota</taxon>
        <taxon>Pezizomycotina</taxon>
        <taxon>Dothideomycetes</taxon>
        <taxon>Pleosporomycetidae</taxon>
        <taxon>Pleosporales</taxon>
        <taxon>Pleosporales incertae sedis</taxon>
        <taxon>Massariosphaeria</taxon>
    </lineage>
</organism>
<dbReference type="GO" id="GO:0016020">
    <property type="term" value="C:membrane"/>
    <property type="evidence" value="ECO:0007669"/>
    <property type="project" value="UniProtKB-SubCell"/>
</dbReference>
<feature type="non-terminal residue" evidence="9">
    <location>
        <position position="336"/>
    </location>
</feature>
<reference evidence="9 10" key="1">
    <citation type="submission" date="2020-01" db="EMBL/GenBank/DDBJ databases">
        <authorList>
            <consortium name="DOE Joint Genome Institute"/>
            <person name="Haridas S."/>
            <person name="Albert R."/>
            <person name="Binder M."/>
            <person name="Bloem J."/>
            <person name="Labutti K."/>
            <person name="Salamov A."/>
            <person name="Andreopoulos B."/>
            <person name="Baker S.E."/>
            <person name="Barry K."/>
            <person name="Bills G."/>
            <person name="Bluhm B.H."/>
            <person name="Cannon C."/>
            <person name="Castanera R."/>
            <person name="Culley D.E."/>
            <person name="Daum C."/>
            <person name="Ezra D."/>
            <person name="Gonzalez J.B."/>
            <person name="Henrissat B."/>
            <person name="Kuo A."/>
            <person name="Liang C."/>
            <person name="Lipzen A."/>
            <person name="Lutzoni F."/>
            <person name="Magnuson J."/>
            <person name="Mondo S."/>
            <person name="Nolan M."/>
            <person name="Ohm R."/>
            <person name="Pangilinan J."/>
            <person name="Park H.-J.H."/>
            <person name="Ramirez L."/>
            <person name="Alfaro M."/>
            <person name="Sun H."/>
            <person name="Tritt A."/>
            <person name="Yoshinaga Y."/>
            <person name="Zwiers L.-H.L."/>
            <person name="Turgeon B.G."/>
            <person name="Goodwin S.B."/>
            <person name="Spatafora J.W."/>
            <person name="Crous P.W."/>
            <person name="Grigoriev I.V."/>
        </authorList>
    </citation>
    <scope>NUCLEOTIDE SEQUENCE [LARGE SCALE GENOMIC DNA]</scope>
    <source>
        <strain evidence="9 10">CBS 611.86</strain>
    </source>
</reference>
<feature type="transmembrane region" description="Helical" evidence="7">
    <location>
        <begin position="224"/>
        <end position="244"/>
    </location>
</feature>
<evidence type="ECO:0000256" key="1">
    <source>
        <dbReference type="ARBA" id="ARBA00004141"/>
    </source>
</evidence>
<evidence type="ECO:0000256" key="2">
    <source>
        <dbReference type="ARBA" id="ARBA00022692"/>
    </source>
</evidence>
<evidence type="ECO:0000256" key="5">
    <source>
        <dbReference type="ARBA" id="ARBA00038359"/>
    </source>
</evidence>
<dbReference type="OrthoDB" id="61113at2759"/>
<feature type="region of interest" description="Disordered" evidence="6">
    <location>
        <begin position="314"/>
        <end position="336"/>
    </location>
</feature>
<dbReference type="Pfam" id="PF20684">
    <property type="entry name" value="Fung_rhodopsin"/>
    <property type="match status" value="1"/>
</dbReference>
<dbReference type="Proteomes" id="UP000481861">
    <property type="component" value="Unassembled WGS sequence"/>
</dbReference>
<dbReference type="EMBL" id="JAADJZ010000042">
    <property type="protein sequence ID" value="KAF2864670.1"/>
    <property type="molecule type" value="Genomic_DNA"/>
</dbReference>
<evidence type="ECO:0000313" key="10">
    <source>
        <dbReference type="Proteomes" id="UP000481861"/>
    </source>
</evidence>
<proteinExistence type="inferred from homology"/>
<gene>
    <name evidence="9" type="ORF">BDV95DRAFT_445603</name>
</gene>
<feature type="transmembrane region" description="Helical" evidence="7">
    <location>
        <begin position="55"/>
        <end position="75"/>
    </location>
</feature>
<dbReference type="PANTHER" id="PTHR33048:SF47">
    <property type="entry name" value="INTEGRAL MEMBRANE PROTEIN-RELATED"/>
    <property type="match status" value="1"/>
</dbReference>
<feature type="transmembrane region" description="Helical" evidence="7">
    <location>
        <begin position="189"/>
        <end position="212"/>
    </location>
</feature>
<name>A0A7C8I4B7_9PLEO</name>